<name>A0A2N8NQK9_STREU</name>
<proteinExistence type="predicted"/>
<dbReference type="AlphaFoldDB" id="A0A2N8NQK9"/>
<feature type="domain" description="Mycothiol-dependent maleylpyruvate isomerase metal-binding" evidence="2">
    <location>
        <begin position="17"/>
        <end position="106"/>
    </location>
</feature>
<evidence type="ECO:0000256" key="1">
    <source>
        <dbReference type="SAM" id="MobiDB-lite"/>
    </source>
</evidence>
<dbReference type="SUPFAM" id="SSF109854">
    <property type="entry name" value="DinB/YfiT-like putative metalloenzymes"/>
    <property type="match status" value="1"/>
</dbReference>
<evidence type="ECO:0000259" key="2">
    <source>
        <dbReference type="Pfam" id="PF11716"/>
    </source>
</evidence>
<dbReference type="EMBL" id="JACHJF010000022">
    <property type="protein sequence ID" value="MBB5121900.1"/>
    <property type="molecule type" value="Genomic_DNA"/>
</dbReference>
<evidence type="ECO:0000313" key="5">
    <source>
        <dbReference type="Proteomes" id="UP000235945"/>
    </source>
</evidence>
<keyword evidence="5" id="KW-1185">Reference proteome</keyword>
<organism evidence="4 5">
    <name type="scientific">Streptomyces eurocidicus</name>
    <name type="common">Streptoverticillium eurocidicus</name>
    <dbReference type="NCBI Taxonomy" id="66423"/>
    <lineage>
        <taxon>Bacteria</taxon>
        <taxon>Bacillati</taxon>
        <taxon>Actinomycetota</taxon>
        <taxon>Actinomycetes</taxon>
        <taxon>Kitasatosporales</taxon>
        <taxon>Streptomycetaceae</taxon>
        <taxon>Streptomyces</taxon>
    </lineage>
</organism>
<dbReference type="NCBIfam" id="TIGR03083">
    <property type="entry name" value="maleylpyruvate isomerase family mycothiol-dependent enzyme"/>
    <property type="match status" value="1"/>
</dbReference>
<dbReference type="InterPro" id="IPR024344">
    <property type="entry name" value="MDMPI_metal-binding"/>
</dbReference>
<dbReference type="EMBL" id="LGUI01000010">
    <property type="protein sequence ID" value="PNE31062.1"/>
    <property type="molecule type" value="Genomic_DNA"/>
</dbReference>
<comment type="caution">
    <text evidence="4">The sequence shown here is derived from an EMBL/GenBank/DDBJ whole genome shotgun (WGS) entry which is preliminary data.</text>
</comment>
<dbReference type="Gene3D" id="1.20.120.450">
    <property type="entry name" value="dinb family like domain"/>
    <property type="match status" value="1"/>
</dbReference>
<protein>
    <submittedName>
        <fullName evidence="3">Uncharacterized protein (TIGR03083 family)</fullName>
    </submittedName>
</protein>
<dbReference type="OrthoDB" id="5178565at2"/>
<reference evidence="3 6" key="3">
    <citation type="submission" date="2020-08" db="EMBL/GenBank/DDBJ databases">
        <title>Genomic Encyclopedia of Type Strains, Phase III (KMG-III): the genomes of soil and plant-associated and newly described type strains.</title>
        <authorList>
            <person name="Whitman W."/>
        </authorList>
    </citation>
    <scope>NUCLEOTIDE SEQUENCE [LARGE SCALE GENOMIC DNA]</scope>
    <source>
        <strain evidence="3 6">CECT 3259</strain>
    </source>
</reference>
<evidence type="ECO:0000313" key="3">
    <source>
        <dbReference type="EMBL" id="MBB5121900.1"/>
    </source>
</evidence>
<dbReference type="GO" id="GO:0046872">
    <property type="term" value="F:metal ion binding"/>
    <property type="evidence" value="ECO:0007669"/>
    <property type="project" value="InterPro"/>
</dbReference>
<dbReference type="InterPro" id="IPR017517">
    <property type="entry name" value="Maleyloyr_isom"/>
</dbReference>
<gene>
    <name evidence="4" type="ORF">AF335_26550</name>
    <name evidence="3" type="ORF">FHS36_005371</name>
</gene>
<feature type="region of interest" description="Disordered" evidence="1">
    <location>
        <begin position="206"/>
        <end position="231"/>
    </location>
</feature>
<accession>A0A2N8NQK9</accession>
<dbReference type="RefSeq" id="WP_102921190.1">
    <property type="nucleotide sequence ID" value="NZ_JACHJF010000022.1"/>
</dbReference>
<dbReference type="InterPro" id="IPR034660">
    <property type="entry name" value="DinB/YfiT-like"/>
</dbReference>
<reference evidence="4" key="1">
    <citation type="submission" date="2015-07" db="EMBL/GenBank/DDBJ databases">
        <authorList>
            <person name="Noorani M."/>
        </authorList>
    </citation>
    <scope>NUCLEOTIDE SEQUENCE [LARGE SCALE GENOMIC DNA]</scope>
    <source>
        <strain evidence="4">ATCC 27428</strain>
    </source>
</reference>
<evidence type="ECO:0000313" key="6">
    <source>
        <dbReference type="Proteomes" id="UP000528608"/>
    </source>
</evidence>
<dbReference type="Proteomes" id="UP000235945">
    <property type="component" value="Unassembled WGS sequence"/>
</dbReference>
<evidence type="ECO:0000313" key="4">
    <source>
        <dbReference type="EMBL" id="PNE31062.1"/>
    </source>
</evidence>
<reference evidence="5" key="2">
    <citation type="submission" date="2015-07" db="EMBL/GenBank/DDBJ databases">
        <authorList>
            <person name="Graham D.E."/>
            <person name="Giannone R.J."/>
            <person name="Gulvik C.A."/>
            <person name="Hettich R.L."/>
            <person name="Klingeman D.M."/>
            <person name="Mahan K.M."/>
            <person name="Parry R.J."/>
            <person name="Spain J.C."/>
        </authorList>
    </citation>
    <scope>NUCLEOTIDE SEQUENCE [LARGE SCALE GENOMIC DNA]</scope>
    <source>
        <strain evidence="5">ATCC 27428</strain>
    </source>
</reference>
<dbReference type="Proteomes" id="UP000528608">
    <property type="component" value="Unassembled WGS sequence"/>
</dbReference>
<sequence length="231" mass="24848">MDTDEIWQATDIERLGLADLLDELSDEEWERSSLCAGWRVRDVAAHLALSRTGPGAVLIGLLRARGSFDRMVRDTARRYAARRPTAALAAELRGMAGSHRHAVGTTPLEPLLDVLVHGQDIALPLGRPREMPPPAAAAAATRVWTMGFPFHARRRLHGLRFAATDAVWAAGEGRDVEGPIASILLALTGRPAGLDRLTGAGAAELRHRVGDPGPRHRVRPGPGPVPRRAAP</sequence>
<dbReference type="Pfam" id="PF11716">
    <property type="entry name" value="MDMPI_N"/>
    <property type="match status" value="1"/>
</dbReference>